<dbReference type="EMBL" id="FNCW01000004">
    <property type="protein sequence ID" value="SDG62659.1"/>
    <property type="molecule type" value="Genomic_DNA"/>
</dbReference>
<dbReference type="Gene3D" id="3.50.50.60">
    <property type="entry name" value="FAD/NAD(P)-binding domain"/>
    <property type="match status" value="1"/>
</dbReference>
<keyword evidence="2" id="KW-1185">Reference proteome</keyword>
<protein>
    <submittedName>
        <fullName evidence="1">Lycopene beta-cyclase</fullName>
    </submittedName>
</protein>
<dbReference type="STRING" id="470826.SAMN04488027_104110"/>
<reference evidence="1 2" key="1">
    <citation type="submission" date="2016-10" db="EMBL/GenBank/DDBJ databases">
        <authorList>
            <person name="de Groot N.N."/>
        </authorList>
    </citation>
    <scope>NUCLEOTIDE SEQUENCE [LARGE SCALE GENOMIC DNA]</scope>
    <source>
        <strain evidence="1 2">DSM 19803</strain>
    </source>
</reference>
<dbReference type="OrthoDB" id="24355at2"/>
<dbReference type="RefSeq" id="WP_093366428.1">
    <property type="nucleotide sequence ID" value="NZ_FNCW01000004.1"/>
</dbReference>
<proteinExistence type="predicted"/>
<evidence type="ECO:0000313" key="2">
    <source>
        <dbReference type="Proteomes" id="UP000199296"/>
    </source>
</evidence>
<evidence type="ECO:0000313" key="1">
    <source>
        <dbReference type="EMBL" id="SDG62659.1"/>
    </source>
</evidence>
<dbReference type="AlphaFoldDB" id="A0A1G7VTA7"/>
<dbReference type="Proteomes" id="UP000199296">
    <property type="component" value="Unassembled WGS sequence"/>
</dbReference>
<sequence>MSTIKYDYIIVGAGAAGLNLALAMAADAFFEDKSILILDKDAKDKNDRTWSFWEKGTGNWDNIISKSWDKGLVKANGEYIPLNLKKYRYKTLRSADFYDHAKKTLPEPNFTWKTEQVQKIMQADEAAVVITDQQKYKANLVFDSRVPMSYSIKDDSYLNIAQHFKGWIIETEKPVFDDSMFTMMDFDLKDGESTSFTYILPFSPNRALVEFTYFSPDVVEESTYDDYLKKYISEHLQTDSYTILETEKGIIPMTNFPFEDYNQKHIIKIGTAGGWVKASSGYSFKNCERKSQNIIKFLKSKQEFYKDSTPVKYKHYDKIFLEVLTKENHFGEELFYRMYKNNSIQTIFRFLDEKSSFQEDLKIIMNLSSSPFIKGFMRHLKSGFNT</sequence>
<gene>
    <name evidence="1" type="ORF">SAMN04488027_104110</name>
</gene>
<dbReference type="InterPro" id="IPR036188">
    <property type="entry name" value="FAD/NAD-bd_sf"/>
</dbReference>
<dbReference type="SUPFAM" id="SSF51905">
    <property type="entry name" value="FAD/NAD(P)-binding domain"/>
    <property type="match status" value="1"/>
</dbReference>
<name>A0A1G7VTA7_9FLAO</name>
<organism evidence="1 2">
    <name type="scientific">Psychroflexus sediminis</name>
    <dbReference type="NCBI Taxonomy" id="470826"/>
    <lineage>
        <taxon>Bacteria</taxon>
        <taxon>Pseudomonadati</taxon>
        <taxon>Bacteroidota</taxon>
        <taxon>Flavobacteriia</taxon>
        <taxon>Flavobacteriales</taxon>
        <taxon>Flavobacteriaceae</taxon>
        <taxon>Psychroflexus</taxon>
    </lineage>
</organism>
<dbReference type="Pfam" id="PF05834">
    <property type="entry name" value="Lycopene_cycl"/>
    <property type="match status" value="1"/>
</dbReference>
<accession>A0A1G7VTA7</accession>